<gene>
    <name evidence="1" type="ORF">AWC12_23175</name>
</gene>
<sequence>MDHDGTAQSDDRWVVAVLADKSNASAVLSAAFHEAAVRGAAVMVLAPPGGDAQSIADWIDEDPEFDIDRRCEIWVLPAPTDVLDLLLTNRDFEHVVITSDDNAPLVDDFARRIQRGAIPGHFSMIVIPATTAANRTEPGGDTLLVARPVRAVWSVLRHPLTTWALRTSQERLVDPSTAPR</sequence>
<evidence type="ECO:0000313" key="2">
    <source>
        <dbReference type="Proteomes" id="UP000193622"/>
    </source>
</evidence>
<proteinExistence type="predicted"/>
<name>A0A1X1WCV0_MYCIR</name>
<accession>A0A1X1WCV0</accession>
<evidence type="ECO:0000313" key="1">
    <source>
        <dbReference type="EMBL" id="ORV84360.1"/>
    </source>
</evidence>
<dbReference type="EMBL" id="LQPC01000047">
    <property type="protein sequence ID" value="ORV84360.1"/>
    <property type="molecule type" value="Genomic_DNA"/>
</dbReference>
<dbReference type="AlphaFoldDB" id="A0A1X1WCV0"/>
<reference evidence="1 2" key="1">
    <citation type="submission" date="2016-01" db="EMBL/GenBank/DDBJ databases">
        <title>The new phylogeny of the genus Mycobacterium.</title>
        <authorList>
            <person name="Tarcisio F."/>
            <person name="Conor M."/>
            <person name="Antonella G."/>
            <person name="Elisabetta G."/>
            <person name="Giulia F.S."/>
            <person name="Sara T."/>
            <person name="Anna F."/>
            <person name="Clotilde B."/>
            <person name="Roberto B."/>
            <person name="Veronica D.S."/>
            <person name="Fabio R."/>
            <person name="Monica P."/>
            <person name="Olivier J."/>
            <person name="Enrico T."/>
            <person name="Nicola S."/>
        </authorList>
    </citation>
    <scope>NUCLEOTIDE SEQUENCE [LARGE SCALE GENOMIC DNA]</scope>
    <source>
        <strain evidence="1 2">DSM 45541</strain>
    </source>
</reference>
<protein>
    <recommendedName>
        <fullName evidence="3">UspA domain-containing protein</fullName>
    </recommendedName>
</protein>
<dbReference type="RefSeq" id="WP_085177105.1">
    <property type="nucleotide sequence ID" value="NZ_LQPC01000047.1"/>
</dbReference>
<comment type="caution">
    <text evidence="1">The sequence shown here is derived from an EMBL/GenBank/DDBJ whole genome shotgun (WGS) entry which is preliminary data.</text>
</comment>
<dbReference type="Proteomes" id="UP000193622">
    <property type="component" value="Unassembled WGS sequence"/>
</dbReference>
<evidence type="ECO:0008006" key="3">
    <source>
        <dbReference type="Google" id="ProtNLM"/>
    </source>
</evidence>
<organism evidence="1 2">
    <name type="scientific">Mycolicibacterium iranicum</name>
    <name type="common">Mycobacterium iranicum</name>
    <dbReference type="NCBI Taxonomy" id="912594"/>
    <lineage>
        <taxon>Bacteria</taxon>
        <taxon>Bacillati</taxon>
        <taxon>Actinomycetota</taxon>
        <taxon>Actinomycetes</taxon>
        <taxon>Mycobacteriales</taxon>
        <taxon>Mycobacteriaceae</taxon>
        <taxon>Mycolicibacterium</taxon>
    </lineage>
</organism>